<feature type="region of interest" description="Disordered" evidence="6">
    <location>
        <begin position="1"/>
        <end position="20"/>
    </location>
</feature>
<feature type="compositionally biased region" description="Pro residues" evidence="6">
    <location>
        <begin position="1"/>
        <end position="10"/>
    </location>
</feature>
<evidence type="ECO:0000256" key="5">
    <source>
        <dbReference type="PROSITE-ProRule" id="PRU00339"/>
    </source>
</evidence>
<evidence type="ECO:0000256" key="6">
    <source>
        <dbReference type="SAM" id="MobiDB-lite"/>
    </source>
</evidence>
<dbReference type="InterPro" id="IPR019734">
    <property type="entry name" value="TPR_rpt"/>
</dbReference>
<feature type="repeat" description="TPR" evidence="5">
    <location>
        <begin position="126"/>
        <end position="159"/>
    </location>
</feature>
<accession>A0A1Z5KBC3</accession>
<dbReference type="Gene3D" id="6.10.140.2220">
    <property type="match status" value="1"/>
</dbReference>
<keyword evidence="1" id="KW-0479">Metal-binding</keyword>
<feature type="domain" description="MYND-type" evidence="7">
    <location>
        <begin position="399"/>
        <end position="442"/>
    </location>
</feature>
<protein>
    <recommendedName>
        <fullName evidence="7">MYND-type domain-containing protein</fullName>
    </recommendedName>
</protein>
<dbReference type="EMBL" id="BDSP01000199">
    <property type="protein sequence ID" value="GAX23228.1"/>
    <property type="molecule type" value="Genomic_DNA"/>
</dbReference>
<dbReference type="AlphaFoldDB" id="A0A1Z5KBC3"/>
<dbReference type="Pfam" id="PF01753">
    <property type="entry name" value="zf-MYND"/>
    <property type="match status" value="1"/>
</dbReference>
<keyword evidence="9" id="KW-1185">Reference proteome</keyword>
<reference evidence="8 9" key="1">
    <citation type="journal article" date="2015" name="Plant Cell">
        <title>Oil accumulation by the oleaginous diatom Fistulifera solaris as revealed by the genome and transcriptome.</title>
        <authorList>
            <person name="Tanaka T."/>
            <person name="Maeda Y."/>
            <person name="Veluchamy A."/>
            <person name="Tanaka M."/>
            <person name="Abida H."/>
            <person name="Marechal E."/>
            <person name="Bowler C."/>
            <person name="Muto M."/>
            <person name="Sunaga Y."/>
            <person name="Tanaka M."/>
            <person name="Yoshino T."/>
            <person name="Taniguchi T."/>
            <person name="Fukuda Y."/>
            <person name="Nemoto M."/>
            <person name="Matsumoto M."/>
            <person name="Wong P.S."/>
            <person name="Aburatani S."/>
            <person name="Fujibuchi W."/>
        </authorList>
    </citation>
    <scope>NUCLEOTIDE SEQUENCE [LARGE SCALE GENOMIC DNA]</scope>
    <source>
        <strain evidence="8 9">JPCC DA0580</strain>
    </source>
</reference>
<gene>
    <name evidence="8" type="ORF">FisN_21Hh090</name>
</gene>
<dbReference type="PROSITE" id="PS50005">
    <property type="entry name" value="TPR"/>
    <property type="match status" value="1"/>
</dbReference>
<evidence type="ECO:0000313" key="8">
    <source>
        <dbReference type="EMBL" id="GAX23228.1"/>
    </source>
</evidence>
<dbReference type="Proteomes" id="UP000198406">
    <property type="component" value="Unassembled WGS sequence"/>
</dbReference>
<proteinExistence type="predicted"/>
<comment type="caution">
    <text evidence="8">The sequence shown here is derived from an EMBL/GenBank/DDBJ whole genome shotgun (WGS) entry which is preliminary data.</text>
</comment>
<evidence type="ECO:0000256" key="4">
    <source>
        <dbReference type="PROSITE-ProRule" id="PRU00134"/>
    </source>
</evidence>
<dbReference type="SUPFAM" id="SSF48452">
    <property type="entry name" value="TPR-like"/>
    <property type="match status" value="1"/>
</dbReference>
<evidence type="ECO:0000313" key="9">
    <source>
        <dbReference type="Proteomes" id="UP000198406"/>
    </source>
</evidence>
<organism evidence="8 9">
    <name type="scientific">Fistulifera solaris</name>
    <name type="common">Oleaginous diatom</name>
    <dbReference type="NCBI Taxonomy" id="1519565"/>
    <lineage>
        <taxon>Eukaryota</taxon>
        <taxon>Sar</taxon>
        <taxon>Stramenopiles</taxon>
        <taxon>Ochrophyta</taxon>
        <taxon>Bacillariophyta</taxon>
        <taxon>Bacillariophyceae</taxon>
        <taxon>Bacillariophycidae</taxon>
        <taxon>Naviculales</taxon>
        <taxon>Naviculaceae</taxon>
        <taxon>Fistulifera</taxon>
    </lineage>
</organism>
<evidence type="ECO:0000256" key="1">
    <source>
        <dbReference type="ARBA" id="ARBA00022723"/>
    </source>
</evidence>
<sequence>MSIPPLPTLPPASELRKYSSSPPDFLSPIVRYDADEEAQNFVYDAWDAESVPQKFALLSQALRIFPFSVDALNAWANLYRVAFDPPELEKAETTYQMALTSARLLWPNLENQEKIEWGHLEHRPLLRTYHGLGVIQKELGKHREAVEKFQFLLKVNPNDNQGARQILFETLIQMGEYQQAEQVAEKHANGRNSTEAFVHYGFVLIDFLRFKAGECTEMDLQETLARALQHNNYVPLLLLGDLPLPEEPTHVPPGGLEEATSIVLECKPVWERTPGIIEWFRDQRQLGGEKPNDDGEILFQLLQKGNIMVHMKNTNEFLGLTSNVELMPGTATPEFGLAPGMKKHNPSKIVALNRAMAYSRDVSFREKFVAFPYDDVIGVHFWKILLTSKVLDEAKKHSCRACYKPATMCCSDCKVVWYCSRDCQRKDWKGYSGIGVPHKSLCPKLQKK</sequence>
<dbReference type="InterPro" id="IPR002893">
    <property type="entry name" value="Znf_MYND"/>
</dbReference>
<evidence type="ECO:0000256" key="2">
    <source>
        <dbReference type="ARBA" id="ARBA00022771"/>
    </source>
</evidence>
<dbReference type="PROSITE" id="PS50865">
    <property type="entry name" value="ZF_MYND_2"/>
    <property type="match status" value="1"/>
</dbReference>
<dbReference type="InParanoid" id="A0A1Z5KBC3"/>
<dbReference type="OrthoDB" id="432970at2759"/>
<evidence type="ECO:0000259" key="7">
    <source>
        <dbReference type="PROSITE" id="PS50865"/>
    </source>
</evidence>
<dbReference type="InterPro" id="IPR011990">
    <property type="entry name" value="TPR-like_helical_dom_sf"/>
</dbReference>
<evidence type="ECO:0000256" key="3">
    <source>
        <dbReference type="ARBA" id="ARBA00022833"/>
    </source>
</evidence>
<dbReference type="Gene3D" id="1.25.40.10">
    <property type="entry name" value="Tetratricopeptide repeat domain"/>
    <property type="match status" value="1"/>
</dbReference>
<dbReference type="SUPFAM" id="SSF144232">
    <property type="entry name" value="HIT/MYND zinc finger-like"/>
    <property type="match status" value="1"/>
</dbReference>
<keyword evidence="3" id="KW-0862">Zinc</keyword>
<name>A0A1Z5KBC3_FISSO</name>
<dbReference type="GO" id="GO:0008270">
    <property type="term" value="F:zinc ion binding"/>
    <property type="evidence" value="ECO:0007669"/>
    <property type="project" value="UniProtKB-KW"/>
</dbReference>
<keyword evidence="2 4" id="KW-0863">Zinc-finger</keyword>
<keyword evidence="5" id="KW-0802">TPR repeat</keyword>